<comment type="caution">
    <text evidence="2">The sequence shown here is derived from an EMBL/GenBank/DDBJ whole genome shotgun (WGS) entry which is preliminary data.</text>
</comment>
<dbReference type="PANTHER" id="PTHR43162">
    <property type="match status" value="1"/>
</dbReference>
<dbReference type="OrthoDB" id="339107at2"/>
<reference evidence="2 3" key="1">
    <citation type="submission" date="2017-10" db="EMBL/GenBank/DDBJ databases">
        <title>Bacillus sp. nov., a halophilic bacterium isolated from a Keqin Lake.</title>
        <authorList>
            <person name="Wang H."/>
        </authorList>
    </citation>
    <scope>NUCLEOTIDE SEQUENCE [LARGE SCALE GENOMIC DNA]</scope>
    <source>
        <strain evidence="2 3">KCTC 13187</strain>
    </source>
</reference>
<protein>
    <submittedName>
        <fullName evidence="2">NmrA family transcriptional regulator</fullName>
    </submittedName>
</protein>
<evidence type="ECO:0000313" key="2">
    <source>
        <dbReference type="EMBL" id="RKL66658.1"/>
    </source>
</evidence>
<organism evidence="2 3">
    <name type="scientific">Salipaludibacillus neizhouensis</name>
    <dbReference type="NCBI Taxonomy" id="885475"/>
    <lineage>
        <taxon>Bacteria</taxon>
        <taxon>Bacillati</taxon>
        <taxon>Bacillota</taxon>
        <taxon>Bacilli</taxon>
        <taxon>Bacillales</taxon>
        <taxon>Bacillaceae</taxon>
    </lineage>
</organism>
<dbReference type="Proteomes" id="UP000281498">
    <property type="component" value="Unassembled WGS sequence"/>
</dbReference>
<evidence type="ECO:0000259" key="1">
    <source>
        <dbReference type="Pfam" id="PF13460"/>
    </source>
</evidence>
<dbReference type="InterPro" id="IPR051604">
    <property type="entry name" value="Ergot_Alk_Oxidoreductase"/>
</dbReference>
<dbReference type="EMBL" id="PDOE01000006">
    <property type="protein sequence ID" value="RKL66658.1"/>
    <property type="molecule type" value="Genomic_DNA"/>
</dbReference>
<gene>
    <name evidence="2" type="ORF">CR203_14850</name>
</gene>
<name>A0A3A9K5J7_9BACI</name>
<accession>A0A3A9K5J7</accession>
<dbReference type="PANTHER" id="PTHR43162:SF1">
    <property type="entry name" value="PRESTALK A DIFFERENTIATION PROTEIN A"/>
    <property type="match status" value="1"/>
</dbReference>
<proteinExistence type="predicted"/>
<feature type="domain" description="NAD(P)-binding" evidence="1">
    <location>
        <begin position="14"/>
        <end position="173"/>
    </location>
</feature>
<dbReference type="AlphaFoldDB" id="A0A3A9K5J7"/>
<dbReference type="SUPFAM" id="SSF51735">
    <property type="entry name" value="NAD(P)-binding Rossmann-fold domains"/>
    <property type="match status" value="1"/>
</dbReference>
<dbReference type="InterPro" id="IPR016040">
    <property type="entry name" value="NAD(P)-bd_dom"/>
</dbReference>
<dbReference type="InterPro" id="IPR036291">
    <property type="entry name" value="NAD(P)-bd_dom_sf"/>
</dbReference>
<keyword evidence="3" id="KW-1185">Reference proteome</keyword>
<dbReference type="Gene3D" id="3.90.25.10">
    <property type="entry name" value="UDP-galactose 4-epimerase, domain 1"/>
    <property type="match status" value="1"/>
</dbReference>
<evidence type="ECO:0000313" key="3">
    <source>
        <dbReference type="Proteomes" id="UP000281498"/>
    </source>
</evidence>
<dbReference type="Gene3D" id="3.40.50.720">
    <property type="entry name" value="NAD(P)-binding Rossmann-like Domain"/>
    <property type="match status" value="1"/>
</dbReference>
<sequence length="281" mass="31463">MDSNPEDKPVLVIGGTGKTGRRIVKRLRDHHIPVRVGSRKENPSFNWEDRTTWESALRGTKSAYISYYPDLAVENAAKDIADFSAIARKNGVNRLVLLSGRGEEEAQNAENMLIKSGVEWTIIRCSWFCQNFSEGFLLDQINHGEVSLPIGDVKEPFIDAEDIADVAFAALTEQGHEGKLYEMTGSSSISFEEATNKIAGAIGKDIKYNHISIEKFEEMLKKDQTPRVYIDFLIELFTQVFDGRNTNSEVGVQEALGHKPRSFDDYVRATAESGIWTIQNA</sequence>
<dbReference type="Pfam" id="PF13460">
    <property type="entry name" value="NAD_binding_10"/>
    <property type="match status" value="1"/>
</dbReference>